<comment type="subcellular location">
    <subcellularLocation>
        <location evidence="1 16">Mitochondrion membrane</location>
        <topology evidence="1 16">Multi-pass membrane protein</topology>
    </subcellularLocation>
</comment>
<evidence type="ECO:0000313" key="18">
    <source>
        <dbReference type="EMBL" id="QCI56249.1"/>
    </source>
</evidence>
<evidence type="ECO:0000256" key="10">
    <source>
        <dbReference type="ARBA" id="ARBA00022989"/>
    </source>
</evidence>
<dbReference type="InterPro" id="IPR001750">
    <property type="entry name" value="ND/Mrp_TM"/>
</dbReference>
<dbReference type="Pfam" id="PF00361">
    <property type="entry name" value="Proton_antipo_M"/>
    <property type="match status" value="1"/>
</dbReference>
<evidence type="ECO:0000256" key="14">
    <source>
        <dbReference type="ARBA" id="ARBA00023136"/>
    </source>
</evidence>
<evidence type="ECO:0000256" key="4">
    <source>
        <dbReference type="ARBA" id="ARBA00021006"/>
    </source>
</evidence>
<comment type="similarity">
    <text evidence="2 16">Belongs to the complex I subunit 4 family.</text>
</comment>
<feature type="transmembrane region" description="Helical" evidence="16">
    <location>
        <begin position="360"/>
        <end position="386"/>
    </location>
</feature>
<feature type="transmembrane region" description="Helical" evidence="16">
    <location>
        <begin position="6"/>
        <end position="36"/>
    </location>
</feature>
<evidence type="ECO:0000256" key="15">
    <source>
        <dbReference type="ARBA" id="ARBA00049551"/>
    </source>
</evidence>
<comment type="catalytic activity">
    <reaction evidence="15 16">
        <text>a ubiquinone + NADH + 5 H(+)(in) = a ubiquinol + NAD(+) + 4 H(+)(out)</text>
        <dbReference type="Rhea" id="RHEA:29091"/>
        <dbReference type="Rhea" id="RHEA-COMP:9565"/>
        <dbReference type="Rhea" id="RHEA-COMP:9566"/>
        <dbReference type="ChEBI" id="CHEBI:15378"/>
        <dbReference type="ChEBI" id="CHEBI:16389"/>
        <dbReference type="ChEBI" id="CHEBI:17976"/>
        <dbReference type="ChEBI" id="CHEBI:57540"/>
        <dbReference type="ChEBI" id="CHEBI:57945"/>
        <dbReference type="EC" id="7.1.1.2"/>
    </reaction>
</comment>
<evidence type="ECO:0000256" key="3">
    <source>
        <dbReference type="ARBA" id="ARBA00012944"/>
    </source>
</evidence>
<evidence type="ECO:0000256" key="2">
    <source>
        <dbReference type="ARBA" id="ARBA00009025"/>
    </source>
</evidence>
<evidence type="ECO:0000256" key="13">
    <source>
        <dbReference type="ARBA" id="ARBA00023128"/>
    </source>
</evidence>
<keyword evidence="6 16" id="KW-0679">Respiratory chain</keyword>
<keyword evidence="9 16" id="KW-0249">Electron transport</keyword>
<name>A0A4P8D1R8_9CEST</name>
<evidence type="ECO:0000256" key="5">
    <source>
        <dbReference type="ARBA" id="ARBA00022448"/>
    </source>
</evidence>
<dbReference type="EMBL" id="MH791328">
    <property type="protein sequence ID" value="QCI56249.1"/>
    <property type="molecule type" value="Genomic_DNA"/>
</dbReference>
<evidence type="ECO:0000259" key="17">
    <source>
        <dbReference type="Pfam" id="PF00361"/>
    </source>
</evidence>
<keyword evidence="10 16" id="KW-1133">Transmembrane helix</keyword>
<evidence type="ECO:0000256" key="8">
    <source>
        <dbReference type="ARBA" id="ARBA00022967"/>
    </source>
</evidence>
<feature type="transmembrane region" description="Helical" evidence="16">
    <location>
        <begin position="257"/>
        <end position="275"/>
    </location>
</feature>
<feature type="transmembrane region" description="Helical" evidence="16">
    <location>
        <begin position="43"/>
        <end position="66"/>
    </location>
</feature>
<protein>
    <recommendedName>
        <fullName evidence="4 16">NADH-ubiquinone oxidoreductase chain 4</fullName>
        <ecNumber evidence="3 16">7.1.1.2</ecNumber>
    </recommendedName>
</protein>
<keyword evidence="13 16" id="KW-0496">Mitochondrion</keyword>
<dbReference type="PANTHER" id="PTHR43507:SF20">
    <property type="entry name" value="NADH-UBIQUINONE OXIDOREDUCTASE CHAIN 4"/>
    <property type="match status" value="1"/>
</dbReference>
<evidence type="ECO:0000256" key="7">
    <source>
        <dbReference type="ARBA" id="ARBA00022692"/>
    </source>
</evidence>
<evidence type="ECO:0000256" key="16">
    <source>
        <dbReference type="RuleBase" id="RU003297"/>
    </source>
</evidence>
<evidence type="ECO:0000256" key="6">
    <source>
        <dbReference type="ARBA" id="ARBA00022660"/>
    </source>
</evidence>
<gene>
    <name evidence="18" type="primary">nad4</name>
</gene>
<accession>A0A4P8D1R8</accession>
<keyword evidence="5 16" id="KW-0813">Transport</keyword>
<reference evidence="18" key="1">
    <citation type="submission" date="2018-08" db="EMBL/GenBank/DDBJ databases">
        <title>First report of sheep act as the intermediate host of G8 genotype of Echinococcus canadensis on the Qinghai-Tibet Plateau of China.</title>
        <authorList>
            <person name="Hua R."/>
            <person name="Yang G."/>
        </authorList>
    </citation>
    <scope>NUCLEOTIDE SEQUENCE</scope>
    <source>
        <tissue evidence="18">Liver</tissue>
    </source>
</reference>
<keyword evidence="8" id="KW-1278">Translocase</keyword>
<geneLocation type="mitochondrion" evidence="18"/>
<keyword evidence="11 16" id="KW-0520">NAD</keyword>
<dbReference type="InterPro" id="IPR003918">
    <property type="entry name" value="NADH_UbQ_OxRdtase"/>
</dbReference>
<dbReference type="AlphaFoldDB" id="A0A4P8D1R8"/>
<dbReference type="GO" id="GO:0031966">
    <property type="term" value="C:mitochondrial membrane"/>
    <property type="evidence" value="ECO:0007669"/>
    <property type="project" value="UniProtKB-SubCell"/>
</dbReference>
<proteinExistence type="inferred from homology"/>
<feature type="transmembrane region" description="Helical" evidence="16">
    <location>
        <begin position="398"/>
        <end position="418"/>
    </location>
</feature>
<dbReference type="PRINTS" id="PR01437">
    <property type="entry name" value="NUOXDRDTASE4"/>
</dbReference>
<dbReference type="PANTHER" id="PTHR43507">
    <property type="entry name" value="NADH-UBIQUINONE OXIDOREDUCTASE CHAIN 4"/>
    <property type="match status" value="1"/>
</dbReference>
<evidence type="ECO:0000256" key="11">
    <source>
        <dbReference type="ARBA" id="ARBA00023027"/>
    </source>
</evidence>
<dbReference type="EC" id="7.1.1.2" evidence="3 16"/>
<feature type="transmembrane region" description="Helical" evidence="16">
    <location>
        <begin position="281"/>
        <end position="306"/>
    </location>
</feature>
<evidence type="ECO:0000256" key="12">
    <source>
        <dbReference type="ARBA" id="ARBA00023075"/>
    </source>
</evidence>
<feature type="transmembrane region" description="Helical" evidence="16">
    <location>
        <begin position="223"/>
        <end position="245"/>
    </location>
</feature>
<feature type="domain" description="NADH:quinone oxidoreductase/Mrp antiporter transmembrane" evidence="17">
    <location>
        <begin position="96"/>
        <end position="360"/>
    </location>
</feature>
<dbReference type="GO" id="GO:0003954">
    <property type="term" value="F:NADH dehydrogenase activity"/>
    <property type="evidence" value="ECO:0007669"/>
    <property type="project" value="TreeGrafter"/>
</dbReference>
<keyword evidence="12 16" id="KW-0830">Ubiquinone</keyword>
<dbReference type="GO" id="GO:0048039">
    <property type="term" value="F:ubiquinone binding"/>
    <property type="evidence" value="ECO:0007669"/>
    <property type="project" value="TreeGrafter"/>
</dbReference>
<keyword evidence="7 16" id="KW-0812">Transmembrane</keyword>
<sequence>MSMFVFFSIGWFLIVDVVLLFCLLYSCGVGCCWLVCDKVFNGLFVFDSVSFYLIILVLILGLYSQFMLFGLLMIRVRFFLIVSIVFAVICFCVNHSVLFWCVYELSMFPLLYLIFSESPYSERFLASWYFSGYLLSTSLPLIIILLYLSYINGSFFFSNWYYGDNVSLVIFYVLSFVFFTKVPLVPFHTWLPIVHAEATSVVSIFLSGYIMKLGLLGVYRSTFFIFDLTFAGYLFICCMASVGFLVTACGELDGKRWLAFLSLSHIVIPFLGFFVGDWVSIGYSFFYCLGHGLSAGLVLVVGWCFYDVSNTRNWVLLKSGVGGVVSMVIVVFSMLSLGSFPTTIQFFCEVYLVSECSGVLFYLLFWVCYLFFGGLVPLVLCGHLLIRSEYYEFVGVSYYCYYFFLCFLIFWCYFGVIVL</sequence>
<dbReference type="GO" id="GO:0008137">
    <property type="term" value="F:NADH dehydrogenase (ubiquinone) activity"/>
    <property type="evidence" value="ECO:0007669"/>
    <property type="project" value="UniProtKB-UniRule"/>
</dbReference>
<keyword evidence="14 16" id="KW-0472">Membrane</keyword>
<dbReference type="GO" id="GO:0042773">
    <property type="term" value="P:ATP synthesis coupled electron transport"/>
    <property type="evidence" value="ECO:0007669"/>
    <property type="project" value="InterPro"/>
</dbReference>
<comment type="function">
    <text evidence="16">Core subunit of the mitochondrial membrane respiratory chain NADH dehydrogenase (Complex I) which catalyzes electron transfer from NADH through the respiratory chain, using ubiquinone as an electron acceptor. Essential for the catalytic activity and assembly of complex I.</text>
</comment>
<evidence type="ECO:0000256" key="1">
    <source>
        <dbReference type="ARBA" id="ARBA00004225"/>
    </source>
</evidence>
<dbReference type="GO" id="GO:0015990">
    <property type="term" value="P:electron transport coupled proton transport"/>
    <property type="evidence" value="ECO:0007669"/>
    <property type="project" value="TreeGrafter"/>
</dbReference>
<feature type="transmembrane region" description="Helical" evidence="16">
    <location>
        <begin position="315"/>
        <end position="340"/>
    </location>
</feature>
<feature type="transmembrane region" description="Helical" evidence="16">
    <location>
        <begin position="78"/>
        <end position="103"/>
    </location>
</feature>
<evidence type="ECO:0000256" key="9">
    <source>
        <dbReference type="ARBA" id="ARBA00022982"/>
    </source>
</evidence>
<organism evidence="18">
    <name type="scientific">Echinococcus canadensis</name>
    <dbReference type="NCBI Taxonomy" id="519352"/>
    <lineage>
        <taxon>Eukaryota</taxon>
        <taxon>Metazoa</taxon>
        <taxon>Spiralia</taxon>
        <taxon>Lophotrochozoa</taxon>
        <taxon>Platyhelminthes</taxon>
        <taxon>Cestoda</taxon>
        <taxon>Eucestoda</taxon>
        <taxon>Cyclophyllidea</taxon>
        <taxon>Taeniidae</taxon>
        <taxon>Echinococcus</taxon>
        <taxon>Echinococcus canadensis group</taxon>
    </lineage>
</organism>
<feature type="transmembrane region" description="Helical" evidence="16">
    <location>
        <begin position="160"/>
        <end position="179"/>
    </location>
</feature>